<feature type="domain" description="Pseudouridine synthase I TruA alpha/beta" evidence="8">
    <location>
        <begin position="8"/>
        <end position="103"/>
    </location>
</feature>
<comment type="catalytic activity">
    <reaction evidence="4 7">
        <text>uridine(38/39/40) in tRNA = pseudouridine(38/39/40) in tRNA</text>
        <dbReference type="Rhea" id="RHEA:22376"/>
        <dbReference type="Rhea" id="RHEA-COMP:10085"/>
        <dbReference type="Rhea" id="RHEA-COMP:10087"/>
        <dbReference type="ChEBI" id="CHEBI:65314"/>
        <dbReference type="ChEBI" id="CHEBI:65315"/>
        <dbReference type="EC" id="5.4.99.12"/>
    </reaction>
</comment>
<dbReference type="STRING" id="195103.CPF_2680"/>
<dbReference type="HAMAP" id="MF_00171">
    <property type="entry name" value="TruA"/>
    <property type="match status" value="1"/>
</dbReference>
<dbReference type="EMBL" id="CP000246">
    <property type="protein sequence ID" value="ABG83136.1"/>
    <property type="molecule type" value="Genomic_DNA"/>
</dbReference>
<dbReference type="Gene3D" id="3.30.70.580">
    <property type="entry name" value="Pseudouridine synthase I, catalytic domain, N-terminal subdomain"/>
    <property type="match status" value="1"/>
</dbReference>
<comment type="similarity">
    <text evidence="1 4 7">Belongs to the tRNA pseudouridine synthase TruA family.</text>
</comment>
<feature type="binding site" evidence="4 6">
    <location>
        <position position="110"/>
    </location>
    <ligand>
        <name>substrate</name>
    </ligand>
</feature>
<accession>A0A0H2YQK3</accession>
<dbReference type="GO" id="GO:0003723">
    <property type="term" value="F:RNA binding"/>
    <property type="evidence" value="ECO:0007669"/>
    <property type="project" value="InterPro"/>
</dbReference>
<dbReference type="InterPro" id="IPR020094">
    <property type="entry name" value="TruA/RsuA/RluB/E/F_N"/>
</dbReference>
<dbReference type="EC" id="5.4.99.12" evidence="4"/>
<name>A0A0H2YQK3_CLOP1</name>
<dbReference type="PANTHER" id="PTHR11142">
    <property type="entry name" value="PSEUDOURIDYLATE SYNTHASE"/>
    <property type="match status" value="1"/>
</dbReference>
<dbReference type="FunFam" id="3.30.70.580:FF:000001">
    <property type="entry name" value="tRNA pseudouridine synthase A"/>
    <property type="match status" value="1"/>
</dbReference>
<dbReference type="GO" id="GO:0031119">
    <property type="term" value="P:tRNA pseudouridine synthesis"/>
    <property type="evidence" value="ECO:0007669"/>
    <property type="project" value="UniProtKB-UniRule"/>
</dbReference>
<dbReference type="PaxDb" id="195103-CPF_2680"/>
<keyword evidence="3 4" id="KW-0413">Isomerase</keyword>
<dbReference type="NCBIfam" id="TIGR00071">
    <property type="entry name" value="hisT_truA"/>
    <property type="match status" value="1"/>
</dbReference>
<proteinExistence type="inferred from homology"/>
<evidence type="ECO:0000313" key="10">
    <source>
        <dbReference type="Proteomes" id="UP000001823"/>
    </source>
</evidence>
<comment type="caution">
    <text evidence="4">Lacks conserved residue(s) required for the propagation of feature annotation.</text>
</comment>
<gene>
    <name evidence="9" type="primary">truA2</name>
    <name evidence="4" type="synonym">truA</name>
    <name evidence="9" type="ordered locus">CPF_2680</name>
</gene>
<evidence type="ECO:0000313" key="9">
    <source>
        <dbReference type="EMBL" id="ABG83136.1"/>
    </source>
</evidence>
<evidence type="ECO:0000256" key="2">
    <source>
        <dbReference type="ARBA" id="ARBA00022694"/>
    </source>
</evidence>
<dbReference type="PANTHER" id="PTHR11142:SF0">
    <property type="entry name" value="TRNA PSEUDOURIDINE SYNTHASE-LIKE 1"/>
    <property type="match status" value="1"/>
</dbReference>
<evidence type="ECO:0000259" key="8">
    <source>
        <dbReference type="Pfam" id="PF01416"/>
    </source>
</evidence>
<evidence type="ECO:0000256" key="5">
    <source>
        <dbReference type="PIRSR" id="PIRSR001430-1"/>
    </source>
</evidence>
<evidence type="ECO:0000256" key="7">
    <source>
        <dbReference type="RuleBase" id="RU003792"/>
    </source>
</evidence>
<dbReference type="GeneID" id="93001043"/>
<dbReference type="KEGG" id="cpf:CPF_2680"/>
<dbReference type="PIRSF" id="PIRSF001430">
    <property type="entry name" value="tRNA_psdUrid_synth"/>
    <property type="match status" value="1"/>
</dbReference>
<feature type="active site" description="Nucleophile" evidence="4 5">
    <location>
        <position position="52"/>
    </location>
</feature>
<organism evidence="9 10">
    <name type="scientific">Clostridium perfringens (strain ATCC 13124 / DSM 756 / JCM 1290 / NCIMB 6125 / NCTC 8237 / Type A)</name>
    <dbReference type="NCBI Taxonomy" id="195103"/>
    <lineage>
        <taxon>Bacteria</taxon>
        <taxon>Bacillati</taxon>
        <taxon>Bacillota</taxon>
        <taxon>Clostridia</taxon>
        <taxon>Eubacteriales</taxon>
        <taxon>Clostridiaceae</taxon>
        <taxon>Clostridium</taxon>
    </lineage>
</organism>
<reference evidence="9 10" key="1">
    <citation type="journal article" date="2006" name="Genome Res.">
        <title>Skewed genomic variability in strains of the toxigenic bacterial pathogen, Clostridium perfringens.</title>
        <authorList>
            <person name="Myers G.S."/>
            <person name="Rasko D.A."/>
            <person name="Cheung J.K."/>
            <person name="Ravel J."/>
            <person name="Seshadri R."/>
            <person name="Deboy R.T."/>
            <person name="Ren Q."/>
            <person name="Varga J."/>
            <person name="Awad M.M."/>
            <person name="Brinkac L.M."/>
            <person name="Daugherty S.C."/>
            <person name="Haft D.H."/>
            <person name="Dodson R.J."/>
            <person name="Madupu R."/>
            <person name="Nelson W.C."/>
            <person name="Rosovitz M.J."/>
            <person name="Sullivan S.A."/>
            <person name="Khouri H."/>
            <person name="Dimitrov G.I."/>
            <person name="Watkins K.L."/>
            <person name="Mulligan S."/>
            <person name="Benton J."/>
            <person name="Radune D."/>
            <person name="Fisher D.J."/>
            <person name="Atkins H.S."/>
            <person name="Hiscox T."/>
            <person name="Jost B.H."/>
            <person name="Billington S.J."/>
            <person name="Songer J.G."/>
            <person name="McClane B.A."/>
            <person name="Titball R.W."/>
            <person name="Rood J.I."/>
            <person name="Melville S.B."/>
            <person name="Paulsen I.T."/>
        </authorList>
    </citation>
    <scope>NUCLEOTIDE SEQUENCE [LARGE SCALE GENOMIC DNA]</scope>
    <source>
        <strain evidence="10">ATCC 13124 / DSM 756 / JCM 1290 / NCIMB 6125 / NCTC 8237 / S 107 / Type A</strain>
    </source>
</reference>
<dbReference type="InterPro" id="IPR020095">
    <property type="entry name" value="PsdUridine_synth_TruA_C"/>
</dbReference>
<dbReference type="SUPFAM" id="SSF55120">
    <property type="entry name" value="Pseudouridine synthase"/>
    <property type="match status" value="1"/>
</dbReference>
<evidence type="ECO:0000256" key="3">
    <source>
        <dbReference type="ARBA" id="ARBA00023235"/>
    </source>
</evidence>
<comment type="subunit">
    <text evidence="4">Homodimer.</text>
</comment>
<dbReference type="HOGENOM" id="CLU_014673_0_1_9"/>
<dbReference type="RefSeq" id="WP_003460461.1">
    <property type="nucleotide sequence ID" value="NC_008261.1"/>
</dbReference>
<evidence type="ECO:0000256" key="1">
    <source>
        <dbReference type="ARBA" id="ARBA00009375"/>
    </source>
</evidence>
<dbReference type="InterPro" id="IPR020103">
    <property type="entry name" value="PsdUridine_synth_cat_dom_sf"/>
</dbReference>
<feature type="domain" description="Pseudouridine synthase I TruA alpha/beta" evidence="8">
    <location>
        <begin position="143"/>
        <end position="244"/>
    </location>
</feature>
<protein>
    <recommendedName>
        <fullName evidence="4">tRNA pseudouridine synthase A</fullName>
        <ecNumber evidence="4">5.4.99.12</ecNumber>
    </recommendedName>
    <alternativeName>
        <fullName evidence="4">tRNA pseudouridine(38-40) synthase</fullName>
    </alternativeName>
    <alternativeName>
        <fullName evidence="4">tRNA pseudouridylate synthase I</fullName>
    </alternativeName>
    <alternativeName>
        <fullName evidence="4">tRNA-uridine isomerase I</fullName>
    </alternativeName>
</protein>
<dbReference type="Pfam" id="PF01416">
    <property type="entry name" value="PseudoU_synth_1"/>
    <property type="match status" value="2"/>
</dbReference>
<dbReference type="CDD" id="cd02570">
    <property type="entry name" value="PseudoU_synth_EcTruA"/>
    <property type="match status" value="1"/>
</dbReference>
<dbReference type="Proteomes" id="UP000001823">
    <property type="component" value="Chromosome"/>
</dbReference>
<evidence type="ECO:0000256" key="4">
    <source>
        <dbReference type="HAMAP-Rule" id="MF_00171"/>
    </source>
</evidence>
<dbReference type="GO" id="GO:0160147">
    <property type="term" value="F:tRNA pseudouridine(38-40) synthase activity"/>
    <property type="evidence" value="ECO:0007669"/>
    <property type="project" value="UniProtKB-EC"/>
</dbReference>
<keyword evidence="10" id="KW-1185">Reference proteome</keyword>
<dbReference type="InterPro" id="IPR001406">
    <property type="entry name" value="PsdUridine_synth_TruA"/>
</dbReference>
<comment type="function">
    <text evidence="4">Formation of pseudouridine at positions 38, 39 and 40 in the anticodon stem and loop of transfer RNAs.</text>
</comment>
<dbReference type="AlphaFoldDB" id="A0A0H2YQK3"/>
<dbReference type="eggNOG" id="COG0101">
    <property type="taxonomic scope" value="Bacteria"/>
</dbReference>
<sequence>MRNIKLTIEYDGTSYFGWQKQPIGNTIQQKVEEAIKKVTKEEVEILGSSRTDSGVHAKAYVANFKTNSNIPGKNFKAALNSKLPKDIVIMNSEEVAEDFHARYMTTGKTYCYTILNREEPPALERNYVYHVKKQLDVESMKEACKYFLGKHDFKAFQRPGGTVKTSVRTITDIHIETEGNKIKIYVSADGFLYNMVRLIVGTLLKVGRGKEKPEYIKEVIDSGDRKKAGICVPPTGLCLEKVFY</sequence>
<evidence type="ECO:0000256" key="6">
    <source>
        <dbReference type="PIRSR" id="PIRSR001430-2"/>
    </source>
</evidence>
<dbReference type="Gene3D" id="3.30.70.660">
    <property type="entry name" value="Pseudouridine synthase I, catalytic domain, C-terminal subdomain"/>
    <property type="match status" value="1"/>
</dbReference>
<keyword evidence="2 4" id="KW-0819">tRNA processing</keyword>
<dbReference type="InterPro" id="IPR020097">
    <property type="entry name" value="PsdUridine_synth_TruA_a/b_dom"/>
</dbReference>